<evidence type="ECO:0000256" key="4">
    <source>
        <dbReference type="ARBA" id="ARBA00020461"/>
    </source>
</evidence>
<dbReference type="InterPro" id="IPR020595">
    <property type="entry name" value="MnmG-rel_CS"/>
</dbReference>
<evidence type="ECO:0000313" key="13">
    <source>
        <dbReference type="EMBL" id="RBQ04925.1"/>
    </source>
</evidence>
<evidence type="ECO:0000259" key="12">
    <source>
        <dbReference type="SMART" id="SM01228"/>
    </source>
</evidence>
<keyword evidence="8 11" id="KW-0520">NAD</keyword>
<dbReference type="Gene3D" id="1.10.10.1800">
    <property type="entry name" value="tRNA uridine 5-carboxymethylaminomethyl modification enzyme MnmG/GidA"/>
    <property type="match status" value="1"/>
</dbReference>
<feature type="binding site" evidence="11">
    <location>
        <position position="178"/>
    </location>
    <ligand>
        <name>FAD</name>
        <dbReference type="ChEBI" id="CHEBI:57692"/>
    </ligand>
</feature>
<comment type="subcellular location">
    <subcellularLocation>
        <location evidence="11">Cytoplasm</location>
    </subcellularLocation>
</comment>
<dbReference type="EMBL" id="QNQU01000015">
    <property type="protein sequence ID" value="RBQ04925.1"/>
    <property type="molecule type" value="Genomic_DNA"/>
</dbReference>
<keyword evidence="6 11" id="KW-0819">tRNA processing</keyword>
<feature type="domain" description="tRNA uridine 5-carboxymethylaminomethyl modification enzyme C-terminal subdomain" evidence="12">
    <location>
        <begin position="545"/>
        <end position="616"/>
    </location>
</feature>
<dbReference type="InterPro" id="IPR047001">
    <property type="entry name" value="MnmG_C_subdom"/>
</dbReference>
<dbReference type="HAMAP" id="MF_00129">
    <property type="entry name" value="MnmG_GidA"/>
    <property type="match status" value="1"/>
</dbReference>
<dbReference type="FunFam" id="3.50.50.60:FF:000002">
    <property type="entry name" value="tRNA uridine 5-carboxymethylaminomethyl modification enzyme MnmG"/>
    <property type="match status" value="1"/>
</dbReference>
<evidence type="ECO:0000256" key="1">
    <source>
        <dbReference type="ARBA" id="ARBA00001974"/>
    </source>
</evidence>
<dbReference type="InterPro" id="IPR036188">
    <property type="entry name" value="FAD/NAD-bd_sf"/>
</dbReference>
<comment type="function">
    <text evidence="2 11">NAD-binding protein involved in the addition of a carboxymethylaminomethyl (cmnm) group at the wobble position (U34) of certain tRNAs, forming tRNA-cmnm(5)s(2)U34.</text>
</comment>
<proteinExistence type="inferred from homology"/>
<sequence>MFSKYDLIVVGAGHAGCEAAAAAANLGSSVLLITMNMGTIAQMSCNPAMGGVAKGQIVREVDALGGYSGIISDKSTIQFRMLNKSKGPAMWSPRAQIDRMRFAEEWRLALENTPNVDIWQDSVVGLLVKDNTVYGVKTSLGIEVESTAVVLTNGTFLNGIIHIGEKKFGGGRTAERSSTGITEQLVELGMEAGRMKTGTPPRVDGRSLDYSKMEEQWGDEDRSKFSFTDTPVTTDQRCCWITYTNSEVHETLKEGFEKSPMFTGRIKGLGPRYCPSIEDKINRFAERDRHQIFVEPEGWNTCEIYVNGFSTSLPEDVQFKALRLIPGFEQAKMFRPGYAIEYDFFPPTQLSLTLETKLISNLFLAGQINGTTGYEEAACQGFMAGINAHQKINDKHELIMKRSESYIGVLIDDLVTKGTEEPYRMFTSRAEHRLLLRQDNADIRLSPIGHELGLISDERLEKVNQKIANADALVKFTRNQGIEMGDANPMLESLGSSALNQNVKIHSLVGRPHVGLQDLIKVSKPLAEATKGLDNETIEQAEIKIKYESYFEKENEIVAKMLKMEDKEIKPDFDYNKIVSISKEAREKLFKIKPRTLGQASRISGVSPSDISVLMVYINK</sequence>
<evidence type="ECO:0000256" key="6">
    <source>
        <dbReference type="ARBA" id="ARBA00022694"/>
    </source>
</evidence>
<gene>
    <name evidence="11" type="primary">mnmG</name>
    <name evidence="11" type="synonym">gidA</name>
    <name evidence="13" type="ORF">DRW42_17570</name>
</gene>
<dbReference type="AlphaFoldDB" id="A0A366KTG9"/>
<feature type="binding site" evidence="11">
    <location>
        <begin position="11"/>
        <end position="16"/>
    </location>
    <ligand>
        <name>FAD</name>
        <dbReference type="ChEBI" id="CHEBI:57692"/>
    </ligand>
</feature>
<evidence type="ECO:0000256" key="2">
    <source>
        <dbReference type="ARBA" id="ARBA00003717"/>
    </source>
</evidence>
<dbReference type="SUPFAM" id="SSF51905">
    <property type="entry name" value="FAD/NAD(P)-binding domain"/>
    <property type="match status" value="1"/>
</dbReference>
<dbReference type="GO" id="GO:0002098">
    <property type="term" value="P:tRNA wobble uridine modification"/>
    <property type="evidence" value="ECO:0007669"/>
    <property type="project" value="InterPro"/>
</dbReference>
<evidence type="ECO:0000256" key="3">
    <source>
        <dbReference type="ARBA" id="ARBA00007653"/>
    </source>
</evidence>
<dbReference type="PANTHER" id="PTHR11806">
    <property type="entry name" value="GLUCOSE INHIBITED DIVISION PROTEIN A"/>
    <property type="match status" value="1"/>
</dbReference>
<dbReference type="InterPro" id="IPR044920">
    <property type="entry name" value="MnmG_C_subdom_sf"/>
</dbReference>
<dbReference type="InterPro" id="IPR004416">
    <property type="entry name" value="MnmG"/>
</dbReference>
<dbReference type="GO" id="GO:0050660">
    <property type="term" value="F:flavin adenine dinucleotide binding"/>
    <property type="evidence" value="ECO:0007669"/>
    <property type="project" value="UniProtKB-UniRule"/>
</dbReference>
<dbReference type="Gene3D" id="1.10.150.570">
    <property type="entry name" value="GidA associated domain, C-terminal subdomain"/>
    <property type="match status" value="1"/>
</dbReference>
<dbReference type="PROSITE" id="PS01280">
    <property type="entry name" value="GIDA_1"/>
    <property type="match status" value="1"/>
</dbReference>
<dbReference type="InterPro" id="IPR026904">
    <property type="entry name" value="MnmG_C"/>
</dbReference>
<feature type="binding site" evidence="11">
    <location>
        <begin position="270"/>
        <end position="284"/>
    </location>
    <ligand>
        <name>NAD(+)</name>
        <dbReference type="ChEBI" id="CHEBI:57540"/>
    </ligand>
</feature>
<dbReference type="PROSITE" id="PS01281">
    <property type="entry name" value="GIDA_2"/>
    <property type="match status" value="1"/>
</dbReference>
<feature type="binding site" evidence="11">
    <location>
        <position position="123"/>
    </location>
    <ligand>
        <name>FAD</name>
        <dbReference type="ChEBI" id="CHEBI:57692"/>
    </ligand>
</feature>
<keyword evidence="14" id="KW-1185">Reference proteome</keyword>
<dbReference type="Pfam" id="PF21680">
    <property type="entry name" value="GIDA_C_1st"/>
    <property type="match status" value="1"/>
</dbReference>
<dbReference type="InterPro" id="IPR040131">
    <property type="entry name" value="MnmG_N"/>
</dbReference>
<dbReference type="Gene3D" id="3.50.50.60">
    <property type="entry name" value="FAD/NAD(P)-binding domain"/>
    <property type="match status" value="2"/>
</dbReference>
<dbReference type="GO" id="GO:0005829">
    <property type="term" value="C:cytosol"/>
    <property type="evidence" value="ECO:0007669"/>
    <property type="project" value="TreeGrafter"/>
</dbReference>
<keyword evidence="5 11" id="KW-0285">Flavoprotein</keyword>
<dbReference type="InterPro" id="IPR002218">
    <property type="entry name" value="MnmG-rel"/>
</dbReference>
<reference evidence="13 14" key="1">
    <citation type="submission" date="2018-07" db="EMBL/GenBank/DDBJ databases">
        <title>A draft genome of a endophytic bacteria, a new species of Pedobacter.</title>
        <authorList>
            <person name="Zhang Z.D."/>
            <person name="Chen Z.J."/>
        </authorList>
    </citation>
    <scope>NUCLEOTIDE SEQUENCE [LARGE SCALE GENOMIC DNA]</scope>
    <source>
        <strain evidence="13 14">RS10</strain>
    </source>
</reference>
<dbReference type="SMART" id="SM01228">
    <property type="entry name" value="GIDA_assoc_3"/>
    <property type="match status" value="1"/>
</dbReference>
<feature type="binding site" evidence="11">
    <location>
        <position position="367"/>
    </location>
    <ligand>
        <name>FAD</name>
        <dbReference type="ChEBI" id="CHEBI:57692"/>
    </ligand>
</feature>
<evidence type="ECO:0000256" key="5">
    <source>
        <dbReference type="ARBA" id="ARBA00022630"/>
    </source>
</evidence>
<keyword evidence="11" id="KW-0963">Cytoplasm</keyword>
<comment type="subunit">
    <text evidence="9 11">Homodimer. Heterotetramer of two MnmE and two MnmG subunits.</text>
</comment>
<dbReference type="PANTHER" id="PTHR11806:SF0">
    <property type="entry name" value="PROTEIN MTO1 HOMOLOG, MITOCHONDRIAL"/>
    <property type="match status" value="1"/>
</dbReference>
<evidence type="ECO:0000256" key="9">
    <source>
        <dbReference type="ARBA" id="ARBA00025948"/>
    </source>
</evidence>
<protein>
    <recommendedName>
        <fullName evidence="4 11">tRNA uridine 5-carboxymethylaminomethyl modification enzyme MnmG</fullName>
    </recommendedName>
    <alternativeName>
        <fullName evidence="10 11">Glucose-inhibited division protein A</fullName>
    </alternativeName>
</protein>
<accession>A0A366KTG9</accession>
<evidence type="ECO:0000256" key="8">
    <source>
        <dbReference type="ARBA" id="ARBA00023027"/>
    </source>
</evidence>
<organism evidence="13 14">
    <name type="scientific">Pedobacter miscanthi</name>
    <dbReference type="NCBI Taxonomy" id="2259170"/>
    <lineage>
        <taxon>Bacteria</taxon>
        <taxon>Pseudomonadati</taxon>
        <taxon>Bacteroidota</taxon>
        <taxon>Sphingobacteriia</taxon>
        <taxon>Sphingobacteriales</taxon>
        <taxon>Sphingobacteriaceae</taxon>
        <taxon>Pedobacter</taxon>
    </lineage>
</organism>
<keyword evidence="7 11" id="KW-0274">FAD</keyword>
<dbReference type="Pfam" id="PF13932">
    <property type="entry name" value="SAM_GIDA_C"/>
    <property type="match status" value="1"/>
</dbReference>
<evidence type="ECO:0000256" key="10">
    <source>
        <dbReference type="ARBA" id="ARBA00031800"/>
    </source>
</evidence>
<comment type="similarity">
    <text evidence="3 11">Belongs to the MnmG family.</text>
</comment>
<dbReference type="Proteomes" id="UP000252081">
    <property type="component" value="Unassembled WGS sequence"/>
</dbReference>
<dbReference type="FunFam" id="1.10.150.570:FF:000001">
    <property type="entry name" value="tRNA uridine 5-carboxymethylaminomethyl modification enzyme MnmG"/>
    <property type="match status" value="1"/>
</dbReference>
<evidence type="ECO:0000256" key="7">
    <source>
        <dbReference type="ARBA" id="ARBA00022827"/>
    </source>
</evidence>
<dbReference type="OrthoDB" id="9815560at2"/>
<name>A0A366KTG9_9SPHI</name>
<evidence type="ECO:0000313" key="14">
    <source>
        <dbReference type="Proteomes" id="UP000252081"/>
    </source>
</evidence>
<comment type="cofactor">
    <cofactor evidence="1 11">
        <name>FAD</name>
        <dbReference type="ChEBI" id="CHEBI:57692"/>
    </cofactor>
</comment>
<dbReference type="InterPro" id="IPR049312">
    <property type="entry name" value="GIDA_C_N"/>
</dbReference>
<dbReference type="NCBIfam" id="TIGR00136">
    <property type="entry name" value="mnmG_gidA"/>
    <property type="match status" value="1"/>
</dbReference>
<dbReference type="RefSeq" id="WP_113950141.1">
    <property type="nucleotide sequence ID" value="NZ_QNQU01000015.1"/>
</dbReference>
<dbReference type="Pfam" id="PF01134">
    <property type="entry name" value="GIDA"/>
    <property type="match status" value="1"/>
</dbReference>
<evidence type="ECO:0000256" key="11">
    <source>
        <dbReference type="HAMAP-Rule" id="MF_00129"/>
    </source>
</evidence>
<dbReference type="GO" id="GO:0030488">
    <property type="term" value="P:tRNA methylation"/>
    <property type="evidence" value="ECO:0007669"/>
    <property type="project" value="TreeGrafter"/>
</dbReference>
<comment type="caution">
    <text evidence="13">The sequence shown here is derived from an EMBL/GenBank/DDBJ whole genome shotgun (WGS) entry which is preliminary data.</text>
</comment>